<keyword evidence="7 10" id="KW-0238">DNA-binding</keyword>
<evidence type="ECO:0000256" key="4">
    <source>
        <dbReference type="ARBA" id="ARBA00022618"/>
    </source>
</evidence>
<evidence type="ECO:0000313" key="14">
    <source>
        <dbReference type="Proteomes" id="UP000216024"/>
    </source>
</evidence>
<feature type="active site" evidence="10">
    <location>
        <position position="265"/>
    </location>
</feature>
<dbReference type="InterPro" id="IPR011010">
    <property type="entry name" value="DNA_brk_join_enz"/>
</dbReference>
<reference evidence="13 14" key="1">
    <citation type="submission" date="2017-06" db="EMBL/GenBank/DDBJ databases">
        <title>Draft genome sequence of anaerobic fermentative bacterium Anaeromicrobium sediminis DY2726D isolated from West Pacific Ocean sediments.</title>
        <authorList>
            <person name="Zeng X."/>
        </authorList>
    </citation>
    <scope>NUCLEOTIDE SEQUENCE [LARGE SCALE GENOMIC DNA]</scope>
    <source>
        <strain evidence="13 14">DY2726D</strain>
    </source>
</reference>
<organism evidence="13 14">
    <name type="scientific">Anaeromicrobium sediminis</name>
    <dbReference type="NCBI Taxonomy" id="1478221"/>
    <lineage>
        <taxon>Bacteria</taxon>
        <taxon>Bacillati</taxon>
        <taxon>Bacillota</taxon>
        <taxon>Clostridia</taxon>
        <taxon>Peptostreptococcales</taxon>
        <taxon>Thermotaleaceae</taxon>
        <taxon>Anaeromicrobium</taxon>
    </lineage>
</organism>
<dbReference type="GO" id="GO:0005737">
    <property type="term" value="C:cytoplasm"/>
    <property type="evidence" value="ECO:0007669"/>
    <property type="project" value="UniProtKB-SubCell"/>
</dbReference>
<evidence type="ECO:0000259" key="12">
    <source>
        <dbReference type="PROSITE" id="PS51900"/>
    </source>
</evidence>
<evidence type="ECO:0000256" key="7">
    <source>
        <dbReference type="ARBA" id="ARBA00023125"/>
    </source>
</evidence>
<dbReference type="InterPro" id="IPR044068">
    <property type="entry name" value="CB"/>
</dbReference>
<dbReference type="NCBIfam" id="TIGR02225">
    <property type="entry name" value="recomb_XerD"/>
    <property type="match status" value="1"/>
</dbReference>
<proteinExistence type="inferred from homology"/>
<evidence type="ECO:0000256" key="1">
    <source>
        <dbReference type="ARBA" id="ARBA00004496"/>
    </source>
</evidence>
<evidence type="ECO:0000259" key="11">
    <source>
        <dbReference type="PROSITE" id="PS51898"/>
    </source>
</evidence>
<evidence type="ECO:0000256" key="9">
    <source>
        <dbReference type="ARBA" id="ARBA00023306"/>
    </source>
</evidence>
<dbReference type="GO" id="GO:0003677">
    <property type="term" value="F:DNA binding"/>
    <property type="evidence" value="ECO:0007669"/>
    <property type="project" value="UniProtKB-UniRule"/>
</dbReference>
<dbReference type="InterPro" id="IPR002104">
    <property type="entry name" value="Integrase_catalytic"/>
</dbReference>
<keyword evidence="6 10" id="KW-0229">DNA integration</keyword>
<dbReference type="InterPro" id="IPR013762">
    <property type="entry name" value="Integrase-like_cat_sf"/>
</dbReference>
<dbReference type="PROSITE" id="PS51898">
    <property type="entry name" value="TYR_RECOMBINASE"/>
    <property type="match status" value="1"/>
</dbReference>
<dbReference type="PROSITE" id="PS51900">
    <property type="entry name" value="CB"/>
    <property type="match status" value="1"/>
</dbReference>
<keyword evidence="3 10" id="KW-0963">Cytoplasm</keyword>
<evidence type="ECO:0000256" key="8">
    <source>
        <dbReference type="ARBA" id="ARBA00023172"/>
    </source>
</evidence>
<comment type="subunit">
    <text evidence="10">Forms a cyclic heterotetrameric complex composed of two molecules of XerC and two molecules of XerD.</text>
</comment>
<dbReference type="GO" id="GO:0006313">
    <property type="term" value="P:DNA transposition"/>
    <property type="evidence" value="ECO:0007669"/>
    <property type="project" value="UniProtKB-UniRule"/>
</dbReference>
<dbReference type="NCBIfam" id="NF001399">
    <property type="entry name" value="PRK00283.1"/>
    <property type="match status" value="1"/>
</dbReference>
<sequence>MNEYVENFIDYITNERELSKNTLDSYKRDIYQFMVFLNTMKIENIDDVTKTNIITYMIHLKKVGRATSTISRNLASIRSFFQYLFSKRHVSKDPTLNLEAPKGEKKLPIILTIEEIELLLDQPKTNTQKGIRDKAMLELLYATGIRVSELVELNLEDVNLSMSYLKCNRGNKERIIPMGSMALEALKNYLENCRDYMVKEDGDALFVNVQGNPMSRQGFWKIIKKYAHNAQIEKSITPQVLRHSFAIHLLQNGADLKSIQKMLGHSDISTTNIYALINSKKINEVYTKAHPRA</sequence>
<gene>
    <name evidence="13" type="primary">xerD</name>
    <name evidence="10" type="synonym">xerC</name>
    <name evidence="13" type="ORF">CCE28_01880</name>
</gene>
<feature type="domain" description="Tyr recombinase" evidence="11">
    <location>
        <begin position="106"/>
        <end position="287"/>
    </location>
</feature>
<comment type="function">
    <text evidence="10">Site-specific tyrosine recombinase, which acts by catalyzing the cutting and rejoining of the recombining DNA molecules. The XerC-XerD complex is essential to convert dimers of the bacterial chromosome into monomers to permit their segregation at cell division. It also contributes to the segregational stability of plasmids.</text>
</comment>
<dbReference type="GO" id="GO:0051301">
    <property type="term" value="P:cell division"/>
    <property type="evidence" value="ECO:0007669"/>
    <property type="project" value="UniProtKB-KW"/>
</dbReference>
<comment type="subcellular location">
    <subcellularLocation>
        <location evidence="1 10">Cytoplasm</location>
    </subcellularLocation>
</comment>
<evidence type="ECO:0000256" key="2">
    <source>
        <dbReference type="ARBA" id="ARBA00010450"/>
    </source>
</evidence>
<dbReference type="InterPro" id="IPR050090">
    <property type="entry name" value="Tyrosine_recombinase_XerCD"/>
</dbReference>
<feature type="active site" description="O-(3'-phospho-DNA)-tyrosine intermediate" evidence="10">
    <location>
        <position position="274"/>
    </location>
</feature>
<dbReference type="Proteomes" id="UP000216024">
    <property type="component" value="Unassembled WGS sequence"/>
</dbReference>
<keyword evidence="8 10" id="KW-0233">DNA recombination</keyword>
<name>A0A267MNN9_9FIRM</name>
<comment type="similarity">
    <text evidence="2">Belongs to the 'phage' integrase family. XerD subfamily.</text>
</comment>
<dbReference type="InterPro" id="IPR010998">
    <property type="entry name" value="Integrase_recombinase_N"/>
</dbReference>
<dbReference type="PANTHER" id="PTHR30349">
    <property type="entry name" value="PHAGE INTEGRASE-RELATED"/>
    <property type="match status" value="1"/>
</dbReference>
<evidence type="ECO:0000256" key="6">
    <source>
        <dbReference type="ARBA" id="ARBA00022908"/>
    </source>
</evidence>
<evidence type="ECO:0000256" key="3">
    <source>
        <dbReference type="ARBA" id="ARBA00022490"/>
    </source>
</evidence>
<dbReference type="InterPro" id="IPR023009">
    <property type="entry name" value="Tyrosine_recombinase_XerC/XerD"/>
</dbReference>
<dbReference type="HAMAP" id="MF_01808">
    <property type="entry name" value="Recomb_XerC_XerD"/>
    <property type="match status" value="1"/>
</dbReference>
<dbReference type="RefSeq" id="WP_095130378.1">
    <property type="nucleotide sequence ID" value="NZ_NIBG01000001.1"/>
</dbReference>
<comment type="similarity">
    <text evidence="10">Belongs to the 'phage' integrase family. XerC subfamily.</text>
</comment>
<dbReference type="OrthoDB" id="9801717at2"/>
<dbReference type="GO" id="GO:0007059">
    <property type="term" value="P:chromosome segregation"/>
    <property type="evidence" value="ECO:0007669"/>
    <property type="project" value="UniProtKB-UniRule"/>
</dbReference>
<feature type="domain" description="Core-binding (CB)" evidence="12">
    <location>
        <begin position="1"/>
        <end position="85"/>
    </location>
</feature>
<keyword evidence="9 10" id="KW-0131">Cell cycle</keyword>
<dbReference type="CDD" id="cd00798">
    <property type="entry name" value="INT_XerDC_C"/>
    <property type="match status" value="1"/>
</dbReference>
<dbReference type="GO" id="GO:0009037">
    <property type="term" value="F:tyrosine-based site-specific recombinase activity"/>
    <property type="evidence" value="ECO:0007669"/>
    <property type="project" value="UniProtKB-UniRule"/>
</dbReference>
<dbReference type="Pfam" id="PF00589">
    <property type="entry name" value="Phage_integrase"/>
    <property type="match status" value="1"/>
</dbReference>
<dbReference type="EMBL" id="NIBG01000001">
    <property type="protein sequence ID" value="PAB61199.1"/>
    <property type="molecule type" value="Genomic_DNA"/>
</dbReference>
<comment type="caution">
    <text evidence="13">The sequence shown here is derived from an EMBL/GenBank/DDBJ whole genome shotgun (WGS) entry which is preliminary data.</text>
</comment>
<dbReference type="PANTHER" id="PTHR30349:SF81">
    <property type="entry name" value="TYROSINE RECOMBINASE XERC"/>
    <property type="match status" value="1"/>
</dbReference>
<dbReference type="InterPro" id="IPR011932">
    <property type="entry name" value="Recomb_XerD"/>
</dbReference>
<protein>
    <recommendedName>
        <fullName evidence="10">Tyrosine recombinase XerC</fullName>
    </recommendedName>
</protein>
<feature type="active site" evidence="10">
    <location>
        <position position="242"/>
    </location>
</feature>
<dbReference type="SUPFAM" id="SSF56349">
    <property type="entry name" value="DNA breaking-rejoining enzymes"/>
    <property type="match status" value="1"/>
</dbReference>
<evidence type="ECO:0000313" key="13">
    <source>
        <dbReference type="EMBL" id="PAB61199.1"/>
    </source>
</evidence>
<dbReference type="Pfam" id="PF02899">
    <property type="entry name" value="Phage_int_SAM_1"/>
    <property type="match status" value="1"/>
</dbReference>
<evidence type="ECO:0000256" key="10">
    <source>
        <dbReference type="HAMAP-Rule" id="MF_01808"/>
    </source>
</evidence>
<evidence type="ECO:0000256" key="5">
    <source>
        <dbReference type="ARBA" id="ARBA00022829"/>
    </source>
</evidence>
<dbReference type="InterPro" id="IPR004107">
    <property type="entry name" value="Integrase_SAM-like_N"/>
</dbReference>
<dbReference type="Gene3D" id="1.10.150.130">
    <property type="match status" value="1"/>
</dbReference>
<keyword evidence="4 10" id="KW-0132">Cell division</keyword>
<comment type="caution">
    <text evidence="10">Lacks conserved residue(s) required for the propagation of feature annotation.</text>
</comment>
<dbReference type="AlphaFoldDB" id="A0A267MNN9"/>
<dbReference type="Gene3D" id="1.10.443.10">
    <property type="entry name" value="Intergrase catalytic core"/>
    <property type="match status" value="1"/>
</dbReference>
<keyword evidence="14" id="KW-1185">Reference proteome</keyword>
<keyword evidence="5 10" id="KW-0159">Chromosome partition</keyword>
<feature type="active site" evidence="10">
    <location>
        <position position="146"/>
    </location>
</feature>
<accession>A0A267MNN9</accession>